<dbReference type="GO" id="GO:0000166">
    <property type="term" value="F:nucleotide binding"/>
    <property type="evidence" value="ECO:0007669"/>
    <property type="project" value="InterPro"/>
</dbReference>
<evidence type="ECO:0000259" key="8">
    <source>
        <dbReference type="PROSITE" id="PS50967"/>
    </source>
</evidence>
<evidence type="ECO:0000256" key="5">
    <source>
        <dbReference type="ARBA" id="ARBA00022839"/>
    </source>
</evidence>
<keyword evidence="1 6" id="KW-0963">Cytoplasm</keyword>
<evidence type="ECO:0000256" key="2">
    <source>
        <dbReference type="ARBA" id="ARBA00022694"/>
    </source>
</evidence>
<organism evidence="9 10">
    <name type="scientific">Acuticoccus mangrovi</name>
    <dbReference type="NCBI Taxonomy" id="2796142"/>
    <lineage>
        <taxon>Bacteria</taxon>
        <taxon>Pseudomonadati</taxon>
        <taxon>Pseudomonadota</taxon>
        <taxon>Alphaproteobacteria</taxon>
        <taxon>Hyphomicrobiales</taxon>
        <taxon>Amorphaceae</taxon>
        <taxon>Acuticoccus</taxon>
    </lineage>
</organism>
<accession>A0A934MFE4</accession>
<dbReference type="InterPro" id="IPR002121">
    <property type="entry name" value="HRDC_dom"/>
</dbReference>
<evidence type="ECO:0000313" key="9">
    <source>
        <dbReference type="EMBL" id="MBJ3774835.1"/>
    </source>
</evidence>
<dbReference type="EMBL" id="JAEKJA010000002">
    <property type="protein sequence ID" value="MBJ3774835.1"/>
    <property type="molecule type" value="Genomic_DNA"/>
</dbReference>
<dbReference type="GO" id="GO:0005737">
    <property type="term" value="C:cytoplasm"/>
    <property type="evidence" value="ECO:0007669"/>
    <property type="project" value="UniProtKB-SubCell"/>
</dbReference>
<dbReference type="PANTHER" id="PTHR47649:SF1">
    <property type="entry name" value="RIBONUCLEASE D"/>
    <property type="match status" value="1"/>
</dbReference>
<evidence type="ECO:0000256" key="3">
    <source>
        <dbReference type="ARBA" id="ARBA00022722"/>
    </source>
</evidence>
<dbReference type="NCBIfam" id="TIGR01388">
    <property type="entry name" value="rnd"/>
    <property type="match status" value="1"/>
</dbReference>
<evidence type="ECO:0000256" key="7">
    <source>
        <dbReference type="SAM" id="MobiDB-lite"/>
    </source>
</evidence>
<reference evidence="9" key="1">
    <citation type="submission" date="2020-12" db="EMBL/GenBank/DDBJ databases">
        <title>Bacterial taxonomy.</title>
        <authorList>
            <person name="Pan X."/>
        </authorList>
    </citation>
    <scope>NUCLEOTIDE SEQUENCE</scope>
    <source>
        <strain evidence="9">B2012</strain>
    </source>
</reference>
<dbReference type="InterPro" id="IPR002562">
    <property type="entry name" value="3'-5'_exonuclease_dom"/>
</dbReference>
<gene>
    <name evidence="6 9" type="primary">rnd</name>
    <name evidence="9" type="ORF">JCR33_04005</name>
</gene>
<dbReference type="Pfam" id="PF00570">
    <property type="entry name" value="HRDC"/>
    <property type="match status" value="1"/>
</dbReference>
<keyword evidence="5 6" id="KW-0269">Exonuclease</keyword>
<keyword evidence="4 6" id="KW-0378">Hydrolase</keyword>
<dbReference type="InterPro" id="IPR012337">
    <property type="entry name" value="RNaseH-like_sf"/>
</dbReference>
<dbReference type="GO" id="GO:0008408">
    <property type="term" value="F:3'-5' exonuclease activity"/>
    <property type="evidence" value="ECO:0007669"/>
    <property type="project" value="InterPro"/>
</dbReference>
<protein>
    <recommendedName>
        <fullName evidence="6">Ribonuclease D</fullName>
        <shortName evidence="6">RNase D</shortName>
        <ecNumber evidence="6">3.1.13.5</ecNumber>
    </recommendedName>
</protein>
<dbReference type="GO" id="GO:0042780">
    <property type="term" value="P:tRNA 3'-end processing"/>
    <property type="evidence" value="ECO:0007669"/>
    <property type="project" value="UniProtKB-UniRule"/>
</dbReference>
<evidence type="ECO:0000256" key="1">
    <source>
        <dbReference type="ARBA" id="ARBA00022490"/>
    </source>
</evidence>
<dbReference type="InterPro" id="IPR006292">
    <property type="entry name" value="RNase_D"/>
</dbReference>
<dbReference type="EC" id="3.1.13.5" evidence="6"/>
<comment type="function">
    <text evidence="6">Exonuclease involved in the 3' processing of various precursor tRNAs. Initiates hydrolysis at the 3'-terminus of an RNA molecule and releases 5'-mononucleotides.</text>
</comment>
<comment type="similarity">
    <text evidence="6">Belongs to the RNase D family.</text>
</comment>
<dbReference type="SUPFAM" id="SSF53098">
    <property type="entry name" value="Ribonuclease H-like"/>
    <property type="match status" value="1"/>
</dbReference>
<dbReference type="CDD" id="cd06142">
    <property type="entry name" value="RNaseD_exo"/>
    <property type="match status" value="1"/>
</dbReference>
<proteinExistence type="inferred from homology"/>
<comment type="catalytic activity">
    <reaction evidence="6">
        <text>Exonucleolytic cleavage that removes extra residues from the 3'-terminus of tRNA to produce 5'-mononucleotides.</text>
        <dbReference type="EC" id="3.1.13.5"/>
    </reaction>
</comment>
<dbReference type="RefSeq" id="WP_198880728.1">
    <property type="nucleotide sequence ID" value="NZ_JAEKJA010000002.1"/>
</dbReference>
<dbReference type="InterPro" id="IPR036397">
    <property type="entry name" value="RNaseH_sf"/>
</dbReference>
<dbReference type="SUPFAM" id="SSF47819">
    <property type="entry name" value="HRDC-like"/>
    <property type="match status" value="2"/>
</dbReference>
<dbReference type="AlphaFoldDB" id="A0A934MFE4"/>
<dbReference type="PROSITE" id="PS50967">
    <property type="entry name" value="HRDC"/>
    <property type="match status" value="1"/>
</dbReference>
<dbReference type="Pfam" id="PF01612">
    <property type="entry name" value="DNA_pol_A_exo1"/>
    <property type="match status" value="1"/>
</dbReference>
<dbReference type="InterPro" id="IPR051086">
    <property type="entry name" value="RNase_D-like"/>
</dbReference>
<dbReference type="HAMAP" id="MF_01899">
    <property type="entry name" value="RNase_D"/>
    <property type="match status" value="1"/>
</dbReference>
<evidence type="ECO:0000313" key="10">
    <source>
        <dbReference type="Proteomes" id="UP000609531"/>
    </source>
</evidence>
<comment type="subcellular location">
    <subcellularLocation>
        <location evidence="6">Cytoplasm</location>
    </subcellularLocation>
</comment>
<evidence type="ECO:0000256" key="4">
    <source>
        <dbReference type="ARBA" id="ARBA00022801"/>
    </source>
</evidence>
<dbReference type="Proteomes" id="UP000609531">
    <property type="component" value="Unassembled WGS sequence"/>
</dbReference>
<name>A0A934MFE4_9HYPH</name>
<dbReference type="PANTHER" id="PTHR47649">
    <property type="entry name" value="RIBONUCLEASE D"/>
    <property type="match status" value="1"/>
</dbReference>
<sequence>MEIIRGTEALADLCARLSSAEFVTVDTEFMRETTFWPKLCLIQIASMDEAAIIDPMAEGLALDPLFALLADPGVMKVFHAARQDIEIFHHLSGNVPTPIFDTQVAAMVCGFGDSVAYDQIVQRVTGNIVDKSSRFTNWAERPLTDAQLTYALADVTHLRAVYVHLRDNLADKGRSDWVSEEMAMLASPDTYDLKPEDAWRRLKARARQPVELAVLQDIAALREREARERDVPRNRVMKDDVIYEIALQRPATPEALARLRSVGKGFERSRLGQAVVGAVNEALQRPANTLPTIPRKKPSIEGASSAVELMKVLLKLSAEAHGVAPKVIATVDDLEAIVAGNDAPALSGWRREVFGDAALKLRGGEIAIAFDGKRLTTIECDRPVNPVPAAGRNRRRRRKNAGEGASGVVDGGEAAANLSSG</sequence>
<keyword evidence="10" id="KW-1185">Reference proteome</keyword>
<dbReference type="Gene3D" id="3.30.420.10">
    <property type="entry name" value="Ribonuclease H-like superfamily/Ribonuclease H"/>
    <property type="match status" value="1"/>
</dbReference>
<dbReference type="InterPro" id="IPR044876">
    <property type="entry name" value="HRDC_dom_sf"/>
</dbReference>
<feature type="domain" description="HRDC" evidence="8">
    <location>
        <begin position="208"/>
        <end position="289"/>
    </location>
</feature>
<dbReference type="GO" id="GO:0003676">
    <property type="term" value="F:nucleic acid binding"/>
    <property type="evidence" value="ECO:0007669"/>
    <property type="project" value="InterPro"/>
</dbReference>
<feature type="region of interest" description="Disordered" evidence="7">
    <location>
        <begin position="384"/>
        <end position="421"/>
    </location>
</feature>
<dbReference type="InterPro" id="IPR010997">
    <property type="entry name" value="HRDC-like_sf"/>
</dbReference>
<evidence type="ECO:0000256" key="6">
    <source>
        <dbReference type="HAMAP-Rule" id="MF_01899"/>
    </source>
</evidence>
<dbReference type="GO" id="GO:0033890">
    <property type="term" value="F:ribonuclease D activity"/>
    <property type="evidence" value="ECO:0007669"/>
    <property type="project" value="UniProtKB-UniRule"/>
</dbReference>
<comment type="caution">
    <text evidence="9">The sequence shown here is derived from an EMBL/GenBank/DDBJ whole genome shotgun (WGS) entry which is preliminary data.</text>
</comment>
<dbReference type="SMART" id="SM00341">
    <property type="entry name" value="HRDC"/>
    <property type="match status" value="1"/>
</dbReference>
<dbReference type="Gene3D" id="1.10.150.80">
    <property type="entry name" value="HRDC domain"/>
    <property type="match status" value="1"/>
</dbReference>
<keyword evidence="3 6" id="KW-0540">Nuclease</keyword>
<keyword evidence="2 6" id="KW-0819">tRNA processing</keyword>
<comment type="cofactor">
    <cofactor evidence="6">
        <name>a divalent metal cation</name>
        <dbReference type="ChEBI" id="CHEBI:60240"/>
    </cofactor>
</comment>
<dbReference type="SMART" id="SM00474">
    <property type="entry name" value="35EXOc"/>
    <property type="match status" value="1"/>
</dbReference>